<reference evidence="2 3" key="1">
    <citation type="submission" date="2023-07" db="EMBL/GenBank/DDBJ databases">
        <title>Genomic Encyclopedia of Type Strains, Phase IV (KMG-IV): sequencing the most valuable type-strain genomes for metagenomic binning, comparative biology and taxonomic classification.</title>
        <authorList>
            <person name="Goeker M."/>
        </authorList>
    </citation>
    <scope>NUCLEOTIDE SEQUENCE [LARGE SCALE GENOMIC DNA]</scope>
    <source>
        <strain evidence="2 3">DSM 12751</strain>
    </source>
</reference>
<feature type="transmembrane region" description="Helical" evidence="1">
    <location>
        <begin position="35"/>
        <end position="54"/>
    </location>
</feature>
<dbReference type="Proteomes" id="UP001235840">
    <property type="component" value="Unassembled WGS sequence"/>
</dbReference>
<keyword evidence="1" id="KW-1133">Transmembrane helix</keyword>
<evidence type="ECO:0000313" key="2">
    <source>
        <dbReference type="EMBL" id="MDQ0168172.1"/>
    </source>
</evidence>
<name>A0ABT9W4J7_9BACI</name>
<accession>A0ABT9W4J7</accession>
<dbReference type="Pfam" id="PF16079">
    <property type="entry name" value="Phage_holin_5_2"/>
    <property type="match status" value="1"/>
</dbReference>
<keyword evidence="1" id="KW-0812">Transmembrane</keyword>
<keyword evidence="1" id="KW-0472">Membrane</keyword>
<evidence type="ECO:0000313" key="3">
    <source>
        <dbReference type="Proteomes" id="UP001235840"/>
    </source>
</evidence>
<protein>
    <recommendedName>
        <fullName evidence="4">Holin</fullName>
    </recommendedName>
</protein>
<keyword evidence="3" id="KW-1185">Reference proteome</keyword>
<dbReference type="RefSeq" id="WP_307397716.1">
    <property type="nucleotide sequence ID" value="NZ_BAAADK010000020.1"/>
</dbReference>
<organism evidence="2 3">
    <name type="scientific">Caldalkalibacillus horti</name>
    <dbReference type="NCBI Taxonomy" id="77523"/>
    <lineage>
        <taxon>Bacteria</taxon>
        <taxon>Bacillati</taxon>
        <taxon>Bacillota</taxon>
        <taxon>Bacilli</taxon>
        <taxon>Bacillales</taxon>
        <taxon>Bacillaceae</taxon>
        <taxon>Caldalkalibacillus</taxon>
    </lineage>
</organism>
<comment type="caution">
    <text evidence="2">The sequence shown here is derived from an EMBL/GenBank/DDBJ whole genome shotgun (WGS) entry which is preliminary data.</text>
</comment>
<evidence type="ECO:0008006" key="4">
    <source>
        <dbReference type="Google" id="ProtNLM"/>
    </source>
</evidence>
<gene>
    <name evidence="2" type="ORF">J2S11_004124</name>
</gene>
<proteinExistence type="predicted"/>
<dbReference type="InterPro" id="IPR032111">
    <property type="entry name" value="Clostridium_phage_holin"/>
</dbReference>
<sequence length="87" mass="9964">MDFVQFIREEMYILIPVLWTIGHFLKMTPYVKSWLLPWILLVIGCVFSILLLGFNIQAIIQGILVTGGAVLTHELFKQTSMKIQGKV</sequence>
<evidence type="ECO:0000256" key="1">
    <source>
        <dbReference type="SAM" id="Phobius"/>
    </source>
</evidence>
<dbReference type="EMBL" id="JAUSTY010000025">
    <property type="protein sequence ID" value="MDQ0168172.1"/>
    <property type="molecule type" value="Genomic_DNA"/>
</dbReference>